<accession>A0A0P9VN57</accession>
<proteinExistence type="predicted"/>
<keyword evidence="1" id="KW-1133">Transmembrane helix</keyword>
<feature type="transmembrane region" description="Helical" evidence="1">
    <location>
        <begin position="84"/>
        <end position="103"/>
    </location>
</feature>
<protein>
    <submittedName>
        <fullName evidence="2">Putative type VI secretion system effector</fullName>
    </submittedName>
</protein>
<dbReference type="EMBL" id="LJQP01000172">
    <property type="protein sequence ID" value="KPX71425.1"/>
    <property type="molecule type" value="Genomic_DNA"/>
</dbReference>
<feature type="transmembrane region" description="Helical" evidence="1">
    <location>
        <begin position="172"/>
        <end position="190"/>
    </location>
</feature>
<dbReference type="AlphaFoldDB" id="A0A0P9VN57"/>
<gene>
    <name evidence="2" type="ORF">ALO35_200079</name>
</gene>
<comment type="caution">
    <text evidence="2">The sequence shown here is derived from an EMBL/GenBank/DDBJ whole genome shotgun (WGS) entry which is preliminary data.</text>
</comment>
<sequence>MQSKDSFFKEMKERKGICSRAWFFGIVVAIGLGVLGLPASRSAGITPTVESAGVMTLANWLLVACYGVCFGLAARLLGSRREMLASVNTFFYLSGWLVVLKMFEMPALGARLKAMTQTCASLSYDQAVTAAIRQSQMATVSDYLVLFGYILFILLGVIKMQRVLHDFGRTRAWLSTAVGMALLSVMVSYVQEPIISQLMCSYASQS</sequence>
<evidence type="ECO:0000256" key="1">
    <source>
        <dbReference type="SAM" id="Phobius"/>
    </source>
</evidence>
<feature type="transmembrane region" description="Helical" evidence="1">
    <location>
        <begin position="57"/>
        <end position="77"/>
    </location>
</feature>
<organism evidence="2 3">
    <name type="scientific">Pseudomonas amygdali pv. lachrymans</name>
    <name type="common">Pseudomonas syringae pv. lachrymans</name>
    <dbReference type="NCBI Taxonomy" id="53707"/>
    <lineage>
        <taxon>Bacteria</taxon>
        <taxon>Pseudomonadati</taxon>
        <taxon>Pseudomonadota</taxon>
        <taxon>Gammaproteobacteria</taxon>
        <taxon>Pseudomonadales</taxon>
        <taxon>Pseudomonadaceae</taxon>
        <taxon>Pseudomonas</taxon>
        <taxon>Pseudomonas amygdali</taxon>
    </lineage>
</organism>
<dbReference type="PATRIC" id="fig|53707.9.peg.6521"/>
<keyword evidence="1" id="KW-0812">Transmembrane</keyword>
<dbReference type="Proteomes" id="UP000050265">
    <property type="component" value="Unassembled WGS sequence"/>
</dbReference>
<name>A0A0P9VN57_PSEAV</name>
<feature type="transmembrane region" description="Helical" evidence="1">
    <location>
        <begin position="143"/>
        <end position="160"/>
    </location>
</feature>
<feature type="transmembrane region" description="Helical" evidence="1">
    <location>
        <begin position="21"/>
        <end position="37"/>
    </location>
</feature>
<evidence type="ECO:0000313" key="3">
    <source>
        <dbReference type="Proteomes" id="UP000050265"/>
    </source>
</evidence>
<evidence type="ECO:0000313" key="2">
    <source>
        <dbReference type="EMBL" id="KPX71425.1"/>
    </source>
</evidence>
<keyword evidence="1" id="KW-0472">Membrane</keyword>
<reference evidence="2 3" key="1">
    <citation type="submission" date="2015-09" db="EMBL/GenBank/DDBJ databases">
        <title>Genome announcement of multiple Pseudomonas syringae strains.</title>
        <authorList>
            <person name="Thakur S."/>
            <person name="Wang P.W."/>
            <person name="Gong Y."/>
            <person name="Weir B.S."/>
            <person name="Guttman D.S."/>
        </authorList>
    </citation>
    <scope>NUCLEOTIDE SEQUENCE [LARGE SCALE GENOMIC DNA]</scope>
    <source>
        <strain evidence="2 3">ICMP3507</strain>
    </source>
</reference>